<keyword evidence="4 5" id="KW-0732">Signal</keyword>
<keyword evidence="3" id="KW-0813">Transport</keyword>
<dbReference type="RefSeq" id="WP_255227084.1">
    <property type="nucleotide sequence ID" value="NZ_JAJEKE010000006.1"/>
</dbReference>
<dbReference type="EMBL" id="JAJEKE010000006">
    <property type="protein sequence ID" value="MCQ1529570.1"/>
    <property type="molecule type" value="Genomic_DNA"/>
</dbReference>
<dbReference type="SUPFAM" id="SSF53850">
    <property type="entry name" value="Periplasmic binding protein-like II"/>
    <property type="match status" value="1"/>
</dbReference>
<keyword evidence="8" id="KW-1185">Reference proteome</keyword>
<dbReference type="PROSITE" id="PS51257">
    <property type="entry name" value="PROKAR_LIPOPROTEIN"/>
    <property type="match status" value="1"/>
</dbReference>
<evidence type="ECO:0000256" key="5">
    <source>
        <dbReference type="SAM" id="SignalP"/>
    </source>
</evidence>
<name>A0ABT1NE87_9FIRM</name>
<dbReference type="Gene3D" id="3.40.190.10">
    <property type="entry name" value="Periplasmic binding protein-like II"/>
    <property type="match status" value="1"/>
</dbReference>
<dbReference type="Proteomes" id="UP001651880">
    <property type="component" value="Unassembled WGS sequence"/>
</dbReference>
<feature type="chain" id="PRO_5045956421" evidence="5">
    <location>
        <begin position="23"/>
        <end position="555"/>
    </location>
</feature>
<dbReference type="PIRSF" id="PIRSF002741">
    <property type="entry name" value="MppA"/>
    <property type="match status" value="1"/>
</dbReference>
<comment type="similarity">
    <text evidence="2">Belongs to the bacterial solute-binding protein 5 family.</text>
</comment>
<sequence>MKRKTLLLVVSMLLIISLVFTACSPKASTTDNAQAEGQGSTDEKMVLNLSLDAEPPQMDPQKGSDLTSIFVLGHTLEGLTRVYDGKIQPGMAESWEVSSDGITYTFHLRDAKWSDGAVVKAQDFEYSIIRLLDPNTAGAYSEIMGFLIKNGEKFYKNEVDKAEVGVKAIDEKTLEIQLEAPTGYFLRVLGFLPYWPSRKDIVEKYGEEFSSGSDKMVYNGPFVVQEWKHEEKIVLAKNENYWDKDKVKADLIDLVIIPDPKTAISLYDTGELLSASIPSDMSEIYIQKGEAKFMPNGGAYYLSFNFNNKDKNMFGILNNKNFRKAISYAINREDFAKSVAKNGALPATRYVPPIIAGASDKYTAESPYDPLPLKADEAKAKEYLGLALKELNTTVEKLPTFKLLTRDDAIRRTHMEAVQDMLSKTLGVKTEIVQVPKKQYFQLLDDGDFDIAYGNWFPDYDDAMTYIDVYLTGNGVNRGRFSNTAFDDMVKAAKSTPDLKLRGEKLFEAEKILLDELPIVPIFWGCNAYVQSDKLVNYVRSLVGADPDLIYTYIK</sequence>
<organism evidence="7 8">
    <name type="scientific">Lutispora saccharofermentans</name>
    <dbReference type="NCBI Taxonomy" id="3024236"/>
    <lineage>
        <taxon>Bacteria</taxon>
        <taxon>Bacillati</taxon>
        <taxon>Bacillota</taxon>
        <taxon>Clostridia</taxon>
        <taxon>Lutisporales</taxon>
        <taxon>Lutisporaceae</taxon>
        <taxon>Lutispora</taxon>
    </lineage>
</organism>
<feature type="signal peptide" evidence="5">
    <location>
        <begin position="1"/>
        <end position="22"/>
    </location>
</feature>
<reference evidence="7 8" key="1">
    <citation type="submission" date="2021-10" db="EMBL/GenBank/DDBJ databases">
        <title>Lutispora strain m25 sp. nov., a thermophilic, non-spore-forming bacterium isolated from a lab-scale methanogenic bioreactor digesting anaerobic sludge.</title>
        <authorList>
            <person name="El Houari A."/>
            <person name="Mcdonald J."/>
        </authorList>
    </citation>
    <scope>NUCLEOTIDE SEQUENCE [LARGE SCALE GENOMIC DNA]</scope>
    <source>
        <strain evidence="8">m25</strain>
    </source>
</reference>
<evidence type="ECO:0000313" key="8">
    <source>
        <dbReference type="Proteomes" id="UP001651880"/>
    </source>
</evidence>
<feature type="domain" description="Solute-binding protein family 5" evidence="6">
    <location>
        <begin position="86"/>
        <end position="476"/>
    </location>
</feature>
<dbReference type="Pfam" id="PF00496">
    <property type="entry name" value="SBP_bac_5"/>
    <property type="match status" value="1"/>
</dbReference>
<dbReference type="Gene3D" id="3.90.76.10">
    <property type="entry name" value="Dipeptide-binding Protein, Domain 1"/>
    <property type="match status" value="1"/>
</dbReference>
<evidence type="ECO:0000256" key="2">
    <source>
        <dbReference type="ARBA" id="ARBA00005695"/>
    </source>
</evidence>
<comment type="caution">
    <text evidence="7">The sequence shown here is derived from an EMBL/GenBank/DDBJ whole genome shotgun (WGS) entry which is preliminary data.</text>
</comment>
<dbReference type="PANTHER" id="PTHR30290">
    <property type="entry name" value="PERIPLASMIC BINDING COMPONENT OF ABC TRANSPORTER"/>
    <property type="match status" value="1"/>
</dbReference>
<dbReference type="InterPro" id="IPR039424">
    <property type="entry name" value="SBP_5"/>
</dbReference>
<dbReference type="Gene3D" id="3.10.105.10">
    <property type="entry name" value="Dipeptide-binding Protein, Domain 3"/>
    <property type="match status" value="1"/>
</dbReference>
<evidence type="ECO:0000313" key="7">
    <source>
        <dbReference type="EMBL" id="MCQ1529570.1"/>
    </source>
</evidence>
<evidence type="ECO:0000259" key="6">
    <source>
        <dbReference type="Pfam" id="PF00496"/>
    </source>
</evidence>
<protein>
    <submittedName>
        <fullName evidence="7">Peptide ABC transporter substrate-binding protein</fullName>
    </submittedName>
</protein>
<proteinExistence type="inferred from homology"/>
<evidence type="ECO:0000256" key="1">
    <source>
        <dbReference type="ARBA" id="ARBA00004196"/>
    </source>
</evidence>
<gene>
    <name evidence="7" type="ORF">LJD61_08390</name>
</gene>
<accession>A0ABT1NE87</accession>
<evidence type="ECO:0000256" key="3">
    <source>
        <dbReference type="ARBA" id="ARBA00022448"/>
    </source>
</evidence>
<dbReference type="PANTHER" id="PTHR30290:SF10">
    <property type="entry name" value="PERIPLASMIC OLIGOPEPTIDE-BINDING PROTEIN-RELATED"/>
    <property type="match status" value="1"/>
</dbReference>
<dbReference type="InterPro" id="IPR030678">
    <property type="entry name" value="Peptide/Ni-bd"/>
</dbReference>
<dbReference type="CDD" id="cd08504">
    <property type="entry name" value="PBP2_OppA"/>
    <property type="match status" value="1"/>
</dbReference>
<evidence type="ECO:0000256" key="4">
    <source>
        <dbReference type="ARBA" id="ARBA00022729"/>
    </source>
</evidence>
<comment type="subcellular location">
    <subcellularLocation>
        <location evidence="1">Cell envelope</location>
    </subcellularLocation>
</comment>
<dbReference type="InterPro" id="IPR000914">
    <property type="entry name" value="SBP_5_dom"/>
</dbReference>